<organism evidence="7">
    <name type="scientific">mine drainage metagenome</name>
    <dbReference type="NCBI Taxonomy" id="410659"/>
    <lineage>
        <taxon>unclassified sequences</taxon>
        <taxon>metagenomes</taxon>
        <taxon>ecological metagenomes</taxon>
    </lineage>
</organism>
<dbReference type="GO" id="GO:0046654">
    <property type="term" value="P:tetrahydrofolate biosynthetic process"/>
    <property type="evidence" value="ECO:0007669"/>
    <property type="project" value="InterPro"/>
</dbReference>
<dbReference type="AlphaFoldDB" id="A0A1J5QA63"/>
<dbReference type="InterPro" id="IPR001796">
    <property type="entry name" value="DHFR_dom"/>
</dbReference>
<dbReference type="PANTHER" id="PTHR48069">
    <property type="entry name" value="DIHYDROFOLATE REDUCTASE"/>
    <property type="match status" value="1"/>
</dbReference>
<feature type="domain" description="DHFR" evidence="6">
    <location>
        <begin position="2"/>
        <end position="167"/>
    </location>
</feature>
<evidence type="ECO:0000259" key="6">
    <source>
        <dbReference type="PROSITE" id="PS51330"/>
    </source>
</evidence>
<name>A0A1J5QA63_9ZZZZ</name>
<sequence>MNINLIWAQAKNRVIGNHGTMPWHIPEDLAHFRHLTENNPVIMGRKTWESLPPRFRPLPNRKNIVLTRQPNWGTAYSNRDVIKANSIEAAVTPQIVGSGVKDVWVIGGGQIYQQYLPMASRVEITEIQAEFDGDTIAPVLDSNWKEIGRIKNISSSGIEFDFVSYLRVKGEPGQYSLNF</sequence>
<dbReference type="GO" id="GO:0046452">
    <property type="term" value="P:dihydrofolate metabolic process"/>
    <property type="evidence" value="ECO:0007669"/>
    <property type="project" value="TreeGrafter"/>
</dbReference>
<dbReference type="FunFam" id="3.40.430.10:FF:000001">
    <property type="entry name" value="Dihydrofolate reductase"/>
    <property type="match status" value="1"/>
</dbReference>
<dbReference type="GO" id="GO:0046655">
    <property type="term" value="P:folic acid metabolic process"/>
    <property type="evidence" value="ECO:0007669"/>
    <property type="project" value="TreeGrafter"/>
</dbReference>
<gene>
    <name evidence="7" type="primary">folA_8</name>
    <name evidence="7" type="ORF">GALL_439620</name>
</gene>
<evidence type="ECO:0000256" key="2">
    <source>
        <dbReference type="ARBA" id="ARBA00012856"/>
    </source>
</evidence>
<comment type="pathway">
    <text evidence="1">Cofactor biosynthesis; tetrahydrofolate biosynthesis; 5,6,7,8-tetrahydrofolate from 7,8-dihydrofolate: step 1/1.</text>
</comment>
<keyword evidence="4" id="KW-0521">NADP</keyword>
<evidence type="ECO:0000256" key="3">
    <source>
        <dbReference type="ARBA" id="ARBA00022563"/>
    </source>
</evidence>
<dbReference type="PROSITE" id="PS00075">
    <property type="entry name" value="DHFR_1"/>
    <property type="match status" value="1"/>
</dbReference>
<dbReference type="GO" id="GO:0006730">
    <property type="term" value="P:one-carbon metabolic process"/>
    <property type="evidence" value="ECO:0007669"/>
    <property type="project" value="UniProtKB-KW"/>
</dbReference>
<dbReference type="PRINTS" id="PR00070">
    <property type="entry name" value="DHFR"/>
</dbReference>
<protein>
    <recommendedName>
        <fullName evidence="2">dihydrofolate reductase</fullName>
        <ecNumber evidence="2">1.5.1.3</ecNumber>
    </recommendedName>
</protein>
<dbReference type="InterPro" id="IPR017925">
    <property type="entry name" value="DHFR_CS"/>
</dbReference>
<keyword evidence="5 7" id="KW-0560">Oxidoreductase</keyword>
<accession>A0A1J5QA63</accession>
<dbReference type="EMBL" id="MLJW01002525">
    <property type="protein sequence ID" value="OIQ74387.1"/>
    <property type="molecule type" value="Genomic_DNA"/>
</dbReference>
<keyword evidence="3" id="KW-0554">One-carbon metabolism</keyword>
<dbReference type="GO" id="GO:0050661">
    <property type="term" value="F:NADP binding"/>
    <property type="evidence" value="ECO:0007669"/>
    <property type="project" value="InterPro"/>
</dbReference>
<dbReference type="PROSITE" id="PS51330">
    <property type="entry name" value="DHFR_2"/>
    <property type="match status" value="1"/>
</dbReference>
<evidence type="ECO:0000256" key="4">
    <source>
        <dbReference type="ARBA" id="ARBA00022857"/>
    </source>
</evidence>
<evidence type="ECO:0000256" key="5">
    <source>
        <dbReference type="ARBA" id="ARBA00023002"/>
    </source>
</evidence>
<dbReference type="SUPFAM" id="SSF53597">
    <property type="entry name" value="Dihydrofolate reductase-like"/>
    <property type="match status" value="1"/>
</dbReference>
<proteinExistence type="predicted"/>
<dbReference type="InterPro" id="IPR012259">
    <property type="entry name" value="DHFR"/>
</dbReference>
<dbReference type="InterPro" id="IPR024072">
    <property type="entry name" value="DHFR-like_dom_sf"/>
</dbReference>
<dbReference type="PANTHER" id="PTHR48069:SF3">
    <property type="entry name" value="DIHYDROFOLATE REDUCTASE"/>
    <property type="match status" value="1"/>
</dbReference>
<dbReference type="GO" id="GO:0043168">
    <property type="term" value="F:anion binding"/>
    <property type="evidence" value="ECO:0007669"/>
    <property type="project" value="UniProtKB-ARBA"/>
</dbReference>
<evidence type="ECO:0000256" key="1">
    <source>
        <dbReference type="ARBA" id="ARBA00004903"/>
    </source>
</evidence>
<comment type="caution">
    <text evidence="7">The sequence shown here is derived from an EMBL/GenBank/DDBJ whole genome shotgun (WGS) entry which is preliminary data.</text>
</comment>
<dbReference type="CDD" id="cd00209">
    <property type="entry name" value="DHFR"/>
    <property type="match status" value="1"/>
</dbReference>
<dbReference type="EC" id="1.5.1.3" evidence="2"/>
<evidence type="ECO:0000313" key="7">
    <source>
        <dbReference type="EMBL" id="OIQ74387.1"/>
    </source>
</evidence>
<reference evidence="7" key="1">
    <citation type="submission" date="2016-10" db="EMBL/GenBank/DDBJ databases">
        <title>Sequence of Gallionella enrichment culture.</title>
        <authorList>
            <person name="Poehlein A."/>
            <person name="Muehling M."/>
            <person name="Daniel R."/>
        </authorList>
    </citation>
    <scope>NUCLEOTIDE SEQUENCE</scope>
</reference>
<dbReference type="GO" id="GO:0004146">
    <property type="term" value="F:dihydrofolate reductase activity"/>
    <property type="evidence" value="ECO:0007669"/>
    <property type="project" value="UniProtKB-EC"/>
</dbReference>
<dbReference type="GO" id="GO:0005829">
    <property type="term" value="C:cytosol"/>
    <property type="evidence" value="ECO:0007669"/>
    <property type="project" value="TreeGrafter"/>
</dbReference>
<dbReference type="Pfam" id="PF00186">
    <property type="entry name" value="DHFR_1"/>
    <property type="match status" value="1"/>
</dbReference>
<dbReference type="PIRSF" id="PIRSF000194">
    <property type="entry name" value="DHFR"/>
    <property type="match status" value="1"/>
</dbReference>
<dbReference type="Gene3D" id="3.40.430.10">
    <property type="entry name" value="Dihydrofolate Reductase, subunit A"/>
    <property type="match status" value="1"/>
</dbReference>